<name>A0A6J6XTZ1_9ZZZZ</name>
<proteinExistence type="predicted"/>
<dbReference type="AlphaFoldDB" id="A0A6J6XTZ1"/>
<evidence type="ECO:0000313" key="1">
    <source>
        <dbReference type="EMBL" id="CAB4798648.1"/>
    </source>
</evidence>
<reference evidence="1" key="1">
    <citation type="submission" date="2020-05" db="EMBL/GenBank/DDBJ databases">
        <authorList>
            <person name="Chiriac C."/>
            <person name="Salcher M."/>
            <person name="Ghai R."/>
            <person name="Kavagutti S V."/>
        </authorList>
    </citation>
    <scope>NUCLEOTIDE SEQUENCE</scope>
</reference>
<organism evidence="1">
    <name type="scientific">freshwater metagenome</name>
    <dbReference type="NCBI Taxonomy" id="449393"/>
    <lineage>
        <taxon>unclassified sequences</taxon>
        <taxon>metagenomes</taxon>
        <taxon>ecological metagenomes</taxon>
    </lineage>
</organism>
<sequence length="73" mass="8325">MNARILASARKHGIADEDILHAFRNAIFEVTDDDIMMLIGPNRHGNLIEIALIRVENGFLIIHAMQARKKYLK</sequence>
<gene>
    <name evidence="1" type="ORF">UFOPK3026_00423</name>
</gene>
<accession>A0A6J6XTZ1</accession>
<protein>
    <submittedName>
        <fullName evidence="1">Unannotated protein</fullName>
    </submittedName>
</protein>
<dbReference type="EMBL" id="CAFAAP010000045">
    <property type="protein sequence ID" value="CAB4798648.1"/>
    <property type="molecule type" value="Genomic_DNA"/>
</dbReference>